<evidence type="ECO:0000313" key="13">
    <source>
        <dbReference type="Proteomes" id="UP000801492"/>
    </source>
</evidence>
<comment type="cofactor">
    <cofactor evidence="1">
        <name>Zn(2+)</name>
        <dbReference type="ChEBI" id="CHEBI:29105"/>
    </cofactor>
</comment>
<dbReference type="InterPro" id="IPR018497">
    <property type="entry name" value="Peptidase_M13_C"/>
</dbReference>
<evidence type="ECO:0000256" key="6">
    <source>
        <dbReference type="ARBA" id="ARBA00022801"/>
    </source>
</evidence>
<proteinExistence type="inferred from homology"/>
<dbReference type="Pfam" id="PF01431">
    <property type="entry name" value="Peptidase_M13"/>
    <property type="match status" value="1"/>
</dbReference>
<dbReference type="OrthoDB" id="6714237at2759"/>
<evidence type="ECO:0000256" key="4">
    <source>
        <dbReference type="ARBA" id="ARBA00022670"/>
    </source>
</evidence>
<accession>A0A8K0CG35</accession>
<keyword evidence="4" id="KW-0645">Protease</keyword>
<dbReference type="GO" id="GO:0004222">
    <property type="term" value="F:metalloendopeptidase activity"/>
    <property type="evidence" value="ECO:0007669"/>
    <property type="project" value="InterPro"/>
</dbReference>
<evidence type="ECO:0000256" key="9">
    <source>
        <dbReference type="SAM" id="SignalP"/>
    </source>
</evidence>
<dbReference type="InterPro" id="IPR024079">
    <property type="entry name" value="MetalloPept_cat_dom_sf"/>
</dbReference>
<evidence type="ECO:0000256" key="7">
    <source>
        <dbReference type="ARBA" id="ARBA00022833"/>
    </source>
</evidence>
<reference evidence="12" key="1">
    <citation type="submission" date="2019-08" db="EMBL/GenBank/DDBJ databases">
        <title>The genome of the North American firefly Photinus pyralis.</title>
        <authorList>
            <consortium name="Photinus pyralis genome working group"/>
            <person name="Fallon T.R."/>
            <person name="Sander Lower S.E."/>
            <person name="Weng J.-K."/>
        </authorList>
    </citation>
    <scope>NUCLEOTIDE SEQUENCE</scope>
    <source>
        <strain evidence="12">TRF0915ILg1</strain>
        <tissue evidence="12">Whole body</tissue>
    </source>
</reference>
<evidence type="ECO:0000259" key="11">
    <source>
        <dbReference type="Pfam" id="PF05649"/>
    </source>
</evidence>
<dbReference type="PANTHER" id="PTHR11733">
    <property type="entry name" value="ZINC METALLOPROTEASE FAMILY M13 NEPRILYSIN-RELATED"/>
    <property type="match status" value="1"/>
</dbReference>
<evidence type="ECO:0000259" key="10">
    <source>
        <dbReference type="Pfam" id="PF01431"/>
    </source>
</evidence>
<evidence type="ECO:0000256" key="8">
    <source>
        <dbReference type="ARBA" id="ARBA00023049"/>
    </source>
</evidence>
<dbReference type="SUPFAM" id="SSF55486">
    <property type="entry name" value="Metalloproteases ('zincins'), catalytic domain"/>
    <property type="match status" value="1"/>
</dbReference>
<keyword evidence="8" id="KW-0482">Metalloprotease</keyword>
<comment type="similarity">
    <text evidence="3">Belongs to the peptidase M13 family.</text>
</comment>
<dbReference type="InterPro" id="IPR008753">
    <property type="entry name" value="Peptidase_M13_N"/>
</dbReference>
<dbReference type="Pfam" id="PF05649">
    <property type="entry name" value="Peptidase_M13_N"/>
    <property type="match status" value="1"/>
</dbReference>
<dbReference type="GO" id="GO:0016485">
    <property type="term" value="P:protein processing"/>
    <property type="evidence" value="ECO:0007669"/>
    <property type="project" value="TreeGrafter"/>
</dbReference>
<dbReference type="EMBL" id="VTPC01090156">
    <property type="protein sequence ID" value="KAF2884561.1"/>
    <property type="molecule type" value="Genomic_DNA"/>
</dbReference>
<evidence type="ECO:0000256" key="5">
    <source>
        <dbReference type="ARBA" id="ARBA00022723"/>
    </source>
</evidence>
<dbReference type="Proteomes" id="UP000801492">
    <property type="component" value="Unassembled WGS sequence"/>
</dbReference>
<gene>
    <name evidence="12" type="ORF">ILUMI_21600</name>
</gene>
<keyword evidence="9" id="KW-0732">Signal</keyword>
<keyword evidence="13" id="KW-1185">Reference proteome</keyword>
<dbReference type="CDD" id="cd08662">
    <property type="entry name" value="M13"/>
    <property type="match status" value="1"/>
</dbReference>
<evidence type="ECO:0000313" key="12">
    <source>
        <dbReference type="EMBL" id="KAF2884561.1"/>
    </source>
</evidence>
<keyword evidence="7" id="KW-0862">Zinc</keyword>
<protein>
    <submittedName>
        <fullName evidence="12">Uncharacterized protein</fullName>
    </submittedName>
</protein>
<dbReference type="PROSITE" id="PS51885">
    <property type="entry name" value="NEPRILYSIN"/>
    <property type="match status" value="1"/>
</dbReference>
<name>A0A8K0CG35_IGNLU</name>
<dbReference type="InterPro" id="IPR042089">
    <property type="entry name" value="Peptidase_M13_dom_2"/>
</dbReference>
<comment type="caution">
    <text evidence="12">The sequence shown here is derived from an EMBL/GenBank/DDBJ whole genome shotgun (WGS) entry which is preliminary data.</text>
</comment>
<feature type="domain" description="Peptidase M13 N-terminal" evidence="11">
    <location>
        <begin position="50"/>
        <end position="419"/>
    </location>
</feature>
<dbReference type="AlphaFoldDB" id="A0A8K0CG35"/>
<organism evidence="12 13">
    <name type="scientific">Ignelater luminosus</name>
    <name type="common">Cucubano</name>
    <name type="synonym">Pyrophorus luminosus</name>
    <dbReference type="NCBI Taxonomy" id="2038154"/>
    <lineage>
        <taxon>Eukaryota</taxon>
        <taxon>Metazoa</taxon>
        <taxon>Ecdysozoa</taxon>
        <taxon>Arthropoda</taxon>
        <taxon>Hexapoda</taxon>
        <taxon>Insecta</taxon>
        <taxon>Pterygota</taxon>
        <taxon>Neoptera</taxon>
        <taxon>Endopterygota</taxon>
        <taxon>Coleoptera</taxon>
        <taxon>Polyphaga</taxon>
        <taxon>Elateriformia</taxon>
        <taxon>Elateroidea</taxon>
        <taxon>Elateridae</taxon>
        <taxon>Agrypninae</taxon>
        <taxon>Pyrophorini</taxon>
        <taxon>Ignelater</taxon>
    </lineage>
</organism>
<dbReference type="Gene3D" id="1.10.1380.10">
    <property type="entry name" value="Neutral endopeptidase , domain2"/>
    <property type="match status" value="1"/>
</dbReference>
<keyword evidence="5" id="KW-0479">Metal-binding</keyword>
<evidence type="ECO:0000256" key="1">
    <source>
        <dbReference type="ARBA" id="ARBA00001947"/>
    </source>
</evidence>
<dbReference type="PANTHER" id="PTHR11733:SF208">
    <property type="entry name" value="PEPTIDASE M13 C-TERMINAL DOMAIN-CONTAINING PROTEIN"/>
    <property type="match status" value="1"/>
</dbReference>
<dbReference type="GO" id="GO:0005886">
    <property type="term" value="C:plasma membrane"/>
    <property type="evidence" value="ECO:0007669"/>
    <property type="project" value="UniProtKB-SubCell"/>
</dbReference>
<evidence type="ECO:0000256" key="3">
    <source>
        <dbReference type="ARBA" id="ARBA00007357"/>
    </source>
</evidence>
<feature type="signal peptide" evidence="9">
    <location>
        <begin position="1"/>
        <end position="18"/>
    </location>
</feature>
<dbReference type="GO" id="GO:0046872">
    <property type="term" value="F:metal ion binding"/>
    <property type="evidence" value="ECO:0007669"/>
    <property type="project" value="UniProtKB-KW"/>
</dbReference>
<evidence type="ECO:0000256" key="2">
    <source>
        <dbReference type="ARBA" id="ARBA00004401"/>
    </source>
</evidence>
<dbReference type="Gene3D" id="3.40.390.10">
    <property type="entry name" value="Collagenase (Catalytic Domain)"/>
    <property type="match status" value="1"/>
</dbReference>
<keyword evidence="6" id="KW-0378">Hydrolase</keyword>
<sequence length="681" mass="79370">MALVVFSVLLIIFGAQRGITVLAGTNSCNSPTCVRESTRLIQQIDWNVNPCEDFYEFACGKYLRSNKVDETFNPATLIEQTEKDILDLYNEPTKQNEHVLVKSAKKLFKACMNTQAIEEDGLKTIKEVFKAVGGGWPLVEGSNWDETKFDWIQATYKLRELGYPFAVFFDVQVNGDPRDKTNTLLEIRIPFKLDEALDVLSDRDNDIKNVLKAFGARLDGISQELQNMYQFSEEMKRQISEHRGLTAYPTYKVSAIQTQLQSINWLEFLNKITRPKISVIPDNYIIFVEEYSIRERLEILSRTPKRTQANYMFWKLIEHMAPYLTSELRNYVLSDEEKEEPRTKFCLKTAQEKFIPNPINILYAKKFLPMEKRNIIRQLVLNMRNEFLENFENVQWMATVDKKNVEDKANALSVIIGEPESYFNERIFDEFIIDMMTINKENFLNILAQANRNRLTYMYTKINKSRLERSSDSWYADPKWYTTIYSAKDNLLRVPTTQIQDKAFDQNKPYYLTYGSVGKRIGEQMSALLKLSSGYYDKDGNDIDGWSRPTVTNFRNGSECIIRTIDRYRQFTFDALLFELEANIVGTKLAYETYKAWVKIHGQELRLSSLSYTPNQLFWISTVVCNRDEFTTRPPRFPALDLRNFSRVSTYAAVRNNPDFGKDFSCKDDTAMNPPYRCPLL</sequence>
<dbReference type="InterPro" id="IPR000718">
    <property type="entry name" value="Peptidase_M13"/>
</dbReference>
<feature type="domain" description="Peptidase M13 C-terminal" evidence="10">
    <location>
        <begin position="484"/>
        <end position="678"/>
    </location>
</feature>
<feature type="chain" id="PRO_5035476269" evidence="9">
    <location>
        <begin position="19"/>
        <end position="681"/>
    </location>
</feature>
<comment type="subcellular location">
    <subcellularLocation>
        <location evidence="2">Cell membrane</location>
        <topology evidence="2">Single-pass type II membrane protein</topology>
    </subcellularLocation>
</comment>